<keyword evidence="2 5" id="KW-0853">WD repeat</keyword>
<dbReference type="Pfam" id="PF03451">
    <property type="entry name" value="HELP"/>
    <property type="match status" value="1"/>
</dbReference>
<dbReference type="GO" id="GO:0008017">
    <property type="term" value="F:microtubule binding"/>
    <property type="evidence" value="ECO:0007669"/>
    <property type="project" value="TreeGrafter"/>
</dbReference>
<dbReference type="InterPro" id="IPR036322">
    <property type="entry name" value="WD40_repeat_dom_sf"/>
</dbReference>
<dbReference type="Gene3D" id="2.130.10.10">
    <property type="entry name" value="YVTN repeat-like/Quinoprotein amine dehydrogenase"/>
    <property type="match status" value="4"/>
</dbReference>
<evidence type="ECO:0000256" key="4">
    <source>
        <dbReference type="ARBA" id="ARBA00023212"/>
    </source>
</evidence>
<dbReference type="EMBL" id="JBBHLL010000277">
    <property type="protein sequence ID" value="KAK7807290.1"/>
    <property type="molecule type" value="Genomic_DNA"/>
</dbReference>
<dbReference type="PANTHER" id="PTHR13720:SF33">
    <property type="entry name" value="HELP DOMAIN-CONTAINING PROTEIN"/>
    <property type="match status" value="1"/>
</dbReference>
<dbReference type="InterPro" id="IPR055442">
    <property type="entry name" value="Beta-prop_EML-like_2nd"/>
</dbReference>
<keyword evidence="8" id="KW-1185">Reference proteome</keyword>
<dbReference type="GO" id="GO:0005856">
    <property type="term" value="C:cytoskeleton"/>
    <property type="evidence" value="ECO:0007669"/>
    <property type="project" value="UniProtKB-SubCell"/>
</dbReference>
<dbReference type="SUPFAM" id="SSF50978">
    <property type="entry name" value="WD40 repeat-like"/>
    <property type="match status" value="2"/>
</dbReference>
<dbReference type="InterPro" id="IPR001680">
    <property type="entry name" value="WD40_rpt"/>
</dbReference>
<gene>
    <name evidence="7" type="ORF">U0070_016662</name>
</gene>
<feature type="domain" description="EML-like second beta-propeller" evidence="6">
    <location>
        <begin position="519"/>
        <end position="637"/>
    </location>
</feature>
<evidence type="ECO:0000256" key="5">
    <source>
        <dbReference type="PROSITE-ProRule" id="PRU00221"/>
    </source>
</evidence>
<comment type="subcellular location">
    <subcellularLocation>
        <location evidence="1">Cytoplasm</location>
        <location evidence="1">Cytoskeleton</location>
    </subcellularLocation>
</comment>
<evidence type="ECO:0000259" key="6">
    <source>
        <dbReference type="Pfam" id="PF23414"/>
    </source>
</evidence>
<accession>A0AAW0HYH5</accession>
<dbReference type="Proteomes" id="UP001488838">
    <property type="component" value="Unassembled WGS sequence"/>
</dbReference>
<dbReference type="AlphaFoldDB" id="A0AAW0HYH5"/>
<keyword evidence="3" id="KW-0677">Repeat</keyword>
<feature type="domain" description="EML-like second beta-propeller" evidence="6">
    <location>
        <begin position="370"/>
        <end position="488"/>
    </location>
</feature>
<evidence type="ECO:0000313" key="8">
    <source>
        <dbReference type="Proteomes" id="UP001488838"/>
    </source>
</evidence>
<dbReference type="Pfam" id="PF23414">
    <property type="entry name" value="Beta-prop_EML_2"/>
    <property type="match status" value="2"/>
</dbReference>
<reference evidence="7 8" key="1">
    <citation type="journal article" date="2023" name="bioRxiv">
        <title>Conserved and derived expression patterns and positive selection on dental genes reveal complex evolutionary context of ever-growing rodent molars.</title>
        <authorList>
            <person name="Calamari Z.T."/>
            <person name="Song A."/>
            <person name="Cohen E."/>
            <person name="Akter M."/>
            <person name="Roy R.D."/>
            <person name="Hallikas O."/>
            <person name="Christensen M.M."/>
            <person name="Li P."/>
            <person name="Marangoni P."/>
            <person name="Jernvall J."/>
            <person name="Klein O.D."/>
        </authorList>
    </citation>
    <scope>NUCLEOTIDE SEQUENCE [LARGE SCALE GENOMIC DNA]</scope>
    <source>
        <strain evidence="7">V071</strain>
    </source>
</reference>
<proteinExistence type="predicted"/>
<keyword evidence="4" id="KW-0963">Cytoplasm</keyword>
<dbReference type="InterPro" id="IPR015943">
    <property type="entry name" value="WD40/YVTN_repeat-like_dom_sf"/>
</dbReference>
<evidence type="ECO:0000313" key="7">
    <source>
        <dbReference type="EMBL" id="KAK7807290.1"/>
    </source>
</evidence>
<dbReference type="InterPro" id="IPR050630">
    <property type="entry name" value="WD_repeat_EMAP"/>
</dbReference>
<sequence length="638" mass="70959">MLPPVSRAAPQPEKLQKNNITKKKKLVEGGLCVCTQELALDHVFGYRGFDCRNNLHYLNDGSDIIFHTAAASVVQNLSTGSQSFYLEHTDDILCLTVNQHPKYRNVVATSQIGTTPSIHIWDAMTKHTLSMLRCFHSKGVNYVNFSATGKLLVSVGVDPEHTITVWRWQEASSLPLNSLVFRVPFGDLWIRLQLLDIGHLAIRTGMALVTESTKVASRGGHLERIFVVEFRPDSDTQFVSVGVKHMKFWTLAGSALLYKKGVIGSMEAAKMQTMLSVAFGANNLTFTGAINGDVYVWKEHFLIRLVAKAHTGPVFTMYTTLRDGLIVTGGKERPTKEGGAVKLWDQEMKRCRAFQLETGQLVECVRSVCRGKKLLNKVSLGHAARCAAYSPDGEMVAIGMKNGEFVILLVNSLKVWGKKRDRKSAIQDIRISPDNRFLAVGSSEHTVDFYDLTQGTSLNRMGYCKDIPSFVIQMDFSADSKYIQGQPRRATKQCFYQSSADCMLGNILIYPLQAASKNVSTGAYKRQVHEVPLGKQVTEAMLIEKITWASWTSVLGDEVIGIWPRNADKADVNCACVTHAGLNIVTGDDFGLVKLFDFPCTEKFAKHKRYFGHSAHVTNIRFSYDDKYVVSTGGDDCR</sequence>
<dbReference type="PROSITE" id="PS50082">
    <property type="entry name" value="WD_REPEATS_2"/>
    <property type="match status" value="1"/>
</dbReference>
<evidence type="ECO:0000256" key="2">
    <source>
        <dbReference type="ARBA" id="ARBA00022574"/>
    </source>
</evidence>
<protein>
    <recommendedName>
        <fullName evidence="6">EML-like second beta-propeller domain-containing protein</fullName>
    </recommendedName>
</protein>
<comment type="caution">
    <text evidence="7">The sequence shown here is derived from an EMBL/GenBank/DDBJ whole genome shotgun (WGS) entry which is preliminary data.</text>
</comment>
<name>A0AAW0HYH5_MYOGA</name>
<dbReference type="PANTHER" id="PTHR13720">
    <property type="entry name" value="WD-40 REPEAT PROTEIN"/>
    <property type="match status" value="1"/>
</dbReference>
<dbReference type="SMART" id="SM00320">
    <property type="entry name" value="WD40"/>
    <property type="match status" value="9"/>
</dbReference>
<keyword evidence="4" id="KW-0206">Cytoskeleton</keyword>
<evidence type="ECO:0000256" key="3">
    <source>
        <dbReference type="ARBA" id="ARBA00022737"/>
    </source>
</evidence>
<dbReference type="InterPro" id="IPR005108">
    <property type="entry name" value="HELP"/>
</dbReference>
<evidence type="ECO:0000256" key="1">
    <source>
        <dbReference type="ARBA" id="ARBA00004245"/>
    </source>
</evidence>
<organism evidence="7 8">
    <name type="scientific">Myodes glareolus</name>
    <name type="common">Bank vole</name>
    <name type="synonym">Clethrionomys glareolus</name>
    <dbReference type="NCBI Taxonomy" id="447135"/>
    <lineage>
        <taxon>Eukaryota</taxon>
        <taxon>Metazoa</taxon>
        <taxon>Chordata</taxon>
        <taxon>Craniata</taxon>
        <taxon>Vertebrata</taxon>
        <taxon>Euteleostomi</taxon>
        <taxon>Mammalia</taxon>
        <taxon>Eutheria</taxon>
        <taxon>Euarchontoglires</taxon>
        <taxon>Glires</taxon>
        <taxon>Rodentia</taxon>
        <taxon>Myomorpha</taxon>
        <taxon>Muroidea</taxon>
        <taxon>Cricetidae</taxon>
        <taxon>Arvicolinae</taxon>
        <taxon>Myodes</taxon>
    </lineage>
</organism>
<feature type="repeat" description="WD" evidence="5">
    <location>
        <begin position="419"/>
        <end position="460"/>
    </location>
</feature>